<feature type="compositionally biased region" description="Acidic residues" evidence="2">
    <location>
        <begin position="309"/>
        <end position="321"/>
    </location>
</feature>
<feature type="region of interest" description="Disordered" evidence="2">
    <location>
        <begin position="1"/>
        <end position="20"/>
    </location>
</feature>
<dbReference type="AlphaFoldDB" id="A0A026W294"/>
<reference evidence="3 4" key="1">
    <citation type="journal article" date="2014" name="Curr. Biol.">
        <title>The genome of the clonal raider ant Cerapachys biroi.</title>
        <authorList>
            <person name="Oxley P.R."/>
            <person name="Ji L."/>
            <person name="Fetter-Pruneda I."/>
            <person name="McKenzie S.K."/>
            <person name="Li C."/>
            <person name="Hu H."/>
            <person name="Zhang G."/>
            <person name="Kronauer D.J."/>
        </authorList>
    </citation>
    <scope>NUCLEOTIDE SEQUENCE [LARGE SCALE GENOMIC DNA]</scope>
</reference>
<feature type="compositionally biased region" description="Basic residues" evidence="2">
    <location>
        <begin position="85"/>
        <end position="97"/>
    </location>
</feature>
<evidence type="ECO:0000256" key="1">
    <source>
        <dbReference type="SAM" id="Coils"/>
    </source>
</evidence>
<accession>A0A026W294</accession>
<dbReference type="Gene3D" id="3.40.395.10">
    <property type="entry name" value="Adenoviral Proteinase, Chain A"/>
    <property type="match status" value="1"/>
</dbReference>
<dbReference type="EMBL" id="KK107469">
    <property type="protein sequence ID" value="EZA50197.1"/>
    <property type="molecule type" value="Genomic_DNA"/>
</dbReference>
<feature type="region of interest" description="Disordered" evidence="2">
    <location>
        <begin position="83"/>
        <end position="107"/>
    </location>
</feature>
<dbReference type="Proteomes" id="UP000053097">
    <property type="component" value="Unassembled WGS sequence"/>
</dbReference>
<organism evidence="3 4">
    <name type="scientific">Ooceraea biroi</name>
    <name type="common">Clonal raider ant</name>
    <name type="synonym">Cerapachys biroi</name>
    <dbReference type="NCBI Taxonomy" id="2015173"/>
    <lineage>
        <taxon>Eukaryota</taxon>
        <taxon>Metazoa</taxon>
        <taxon>Ecdysozoa</taxon>
        <taxon>Arthropoda</taxon>
        <taxon>Hexapoda</taxon>
        <taxon>Insecta</taxon>
        <taxon>Pterygota</taxon>
        <taxon>Neoptera</taxon>
        <taxon>Endopterygota</taxon>
        <taxon>Hymenoptera</taxon>
        <taxon>Apocrita</taxon>
        <taxon>Aculeata</taxon>
        <taxon>Formicoidea</taxon>
        <taxon>Formicidae</taxon>
        <taxon>Dorylinae</taxon>
        <taxon>Ooceraea</taxon>
    </lineage>
</organism>
<feature type="coiled-coil region" evidence="1">
    <location>
        <begin position="50"/>
        <end position="77"/>
    </location>
</feature>
<evidence type="ECO:0000256" key="2">
    <source>
        <dbReference type="SAM" id="MobiDB-lite"/>
    </source>
</evidence>
<keyword evidence="4" id="KW-1185">Reference proteome</keyword>
<keyword evidence="1" id="KW-0175">Coiled coil</keyword>
<name>A0A026W294_OOCBI</name>
<evidence type="ECO:0000313" key="3">
    <source>
        <dbReference type="EMBL" id="EZA50197.1"/>
    </source>
</evidence>
<protein>
    <submittedName>
        <fullName evidence="3">Uncharacterized protein</fullName>
    </submittedName>
</protein>
<sequence length="424" mass="46785">MARTTGRRKRATTAAKRPARTLPIAKRGGFLPLLPVLGALGSLIGGAAGVAKAVNDSKAKRRQLEELQRHNRAMEGRGLYLAPHARGRGTKKKKKKTSPSALGLPPGATTGAQLAAAAARLCVPFFRGVFMRDALPARARHNECGIVNLDASAGPGTHWVAYAKRGERVVYFDDFGNLRPPRALERYLGGATSIAYNRNRYQTYDEQNCGQLCLRGRRFIMSLTLTLTGRSSVLTVCYFPPIDLSDGSYELGLADFETYNSIPNVDATNNRFYFGERDALITIPEGSYELRAISRFLRNAVLRRRDAVGDDDDDDDDDDDSVGTYDMYDGEESTGKDVLALRANDNTMRSEMKCAYRVNFAKPGTIGPLLGFSPRTRERPEEEGKVRGSGNGTTLNTENAAFLRSLGYTVLRNGYDGRRTRHWR</sequence>
<feature type="region of interest" description="Disordered" evidence="2">
    <location>
        <begin position="369"/>
        <end position="395"/>
    </location>
</feature>
<evidence type="ECO:0000313" key="4">
    <source>
        <dbReference type="Proteomes" id="UP000053097"/>
    </source>
</evidence>
<dbReference type="OMA" id="RANDNTM"/>
<gene>
    <name evidence="3" type="ORF">X777_11336</name>
</gene>
<feature type="compositionally biased region" description="Basic residues" evidence="2">
    <location>
        <begin position="1"/>
        <end position="11"/>
    </location>
</feature>
<proteinExistence type="predicted"/>
<feature type="compositionally biased region" description="Basic and acidic residues" evidence="2">
    <location>
        <begin position="375"/>
        <end position="386"/>
    </location>
</feature>
<feature type="region of interest" description="Disordered" evidence="2">
    <location>
        <begin position="307"/>
        <end position="330"/>
    </location>
</feature>